<evidence type="ECO:0000313" key="2">
    <source>
        <dbReference type="EMBL" id="PMB70495.1"/>
    </source>
</evidence>
<feature type="compositionally biased region" description="Low complexity" evidence="1">
    <location>
        <begin position="104"/>
        <end position="122"/>
    </location>
</feature>
<dbReference type="OMA" id="ANGGMSW"/>
<evidence type="ECO:0000256" key="1">
    <source>
        <dbReference type="SAM" id="MobiDB-lite"/>
    </source>
</evidence>
<dbReference type="Proteomes" id="UP000235728">
    <property type="component" value="Unassembled WGS sequence"/>
</dbReference>
<reference evidence="2 3" key="1">
    <citation type="journal article" date="2016" name="Appl. Microbiol. Biotechnol.">
        <title>Characterization of T-DNA insertion mutants with decreased virulence in the entomopathogenic fungus Beauveria bassiana JEF-007.</title>
        <authorList>
            <person name="Kim S."/>
            <person name="Lee S.J."/>
            <person name="Nai Y.S."/>
            <person name="Yu J.S."/>
            <person name="Lee M.R."/>
            <person name="Yang Y.T."/>
            <person name="Kim J.S."/>
        </authorList>
    </citation>
    <scope>NUCLEOTIDE SEQUENCE [LARGE SCALE GENOMIC DNA]</scope>
    <source>
        <strain evidence="2 3">JEF-007</strain>
    </source>
</reference>
<protein>
    <submittedName>
        <fullName evidence="2">Uncharacterized protein</fullName>
    </submittedName>
</protein>
<dbReference type="AlphaFoldDB" id="A0A2N6NTA6"/>
<dbReference type="EMBL" id="MRVG01000003">
    <property type="protein sequence ID" value="PMB70495.1"/>
    <property type="molecule type" value="Genomic_DNA"/>
</dbReference>
<proteinExistence type="predicted"/>
<feature type="compositionally biased region" description="Basic and acidic residues" evidence="1">
    <location>
        <begin position="211"/>
        <end position="220"/>
    </location>
</feature>
<evidence type="ECO:0000313" key="3">
    <source>
        <dbReference type="Proteomes" id="UP000235728"/>
    </source>
</evidence>
<feature type="region of interest" description="Disordered" evidence="1">
    <location>
        <begin position="163"/>
        <end position="227"/>
    </location>
</feature>
<feature type="region of interest" description="Disordered" evidence="1">
    <location>
        <begin position="257"/>
        <end position="287"/>
    </location>
</feature>
<feature type="region of interest" description="Disordered" evidence="1">
    <location>
        <begin position="1"/>
        <end position="122"/>
    </location>
</feature>
<feature type="compositionally biased region" description="Polar residues" evidence="1">
    <location>
        <begin position="75"/>
        <end position="103"/>
    </location>
</feature>
<name>A0A2N6NTA6_BEABA</name>
<comment type="caution">
    <text evidence="2">The sequence shown here is derived from an EMBL/GenBank/DDBJ whole genome shotgun (WGS) entry which is preliminary data.</text>
</comment>
<feature type="compositionally biased region" description="Polar residues" evidence="1">
    <location>
        <begin position="163"/>
        <end position="177"/>
    </location>
</feature>
<organism evidence="2 3">
    <name type="scientific">Beauveria bassiana</name>
    <name type="common">White muscardine disease fungus</name>
    <name type="synonym">Tritirachium shiotae</name>
    <dbReference type="NCBI Taxonomy" id="176275"/>
    <lineage>
        <taxon>Eukaryota</taxon>
        <taxon>Fungi</taxon>
        <taxon>Dikarya</taxon>
        <taxon>Ascomycota</taxon>
        <taxon>Pezizomycotina</taxon>
        <taxon>Sordariomycetes</taxon>
        <taxon>Hypocreomycetidae</taxon>
        <taxon>Hypocreales</taxon>
        <taxon>Cordycipitaceae</taxon>
        <taxon>Beauveria</taxon>
    </lineage>
</organism>
<accession>A0A2N6NTA6</accession>
<feature type="compositionally biased region" description="Low complexity" evidence="1">
    <location>
        <begin position="178"/>
        <end position="195"/>
    </location>
</feature>
<gene>
    <name evidence="2" type="ORF">BM221_002946</name>
</gene>
<sequence length="318" mass="32664">MQSALKWFGGAGGAAPGPQAEQHQKEQASGNKAAVSVLAGTLQAKAAQPGRGNSVGGRDQAAGTGRGAAGRGTAWTNILSTGPSIATDKSTKSGGVSGSDSGWTSSATAPASTPSAKPTAMPASPVFSALFSAQPAPATHTVAQSQAFAQAQAAFCSKSTRAYDTNIPSSTSDQTADSPVSLLSTSLTLSPSSQPATPPDPSSSSSHHHHLSDDSREKTTRQFSSARDSLLSTALLDSLRHNDDNSWVDCDHSDTDMTAGPMGRSRQDSFVSTGPKPISFNNQNRDTVGRNRRESLAGSLMNNLSWGGMSLGSFVRDE</sequence>